<evidence type="ECO:0000313" key="5">
    <source>
        <dbReference type="Proteomes" id="UP000198736"/>
    </source>
</evidence>
<gene>
    <name evidence="4" type="ORF">COMA2_30118</name>
</gene>
<dbReference type="STRING" id="1742973.COMA2_30118"/>
<evidence type="ECO:0000256" key="1">
    <source>
        <dbReference type="ARBA" id="ARBA00022603"/>
    </source>
</evidence>
<accession>A0A0S4LHY1</accession>
<dbReference type="GO" id="GO:0032259">
    <property type="term" value="P:methylation"/>
    <property type="evidence" value="ECO:0007669"/>
    <property type="project" value="UniProtKB-KW"/>
</dbReference>
<dbReference type="RefSeq" id="WP_090899380.1">
    <property type="nucleotide sequence ID" value="NZ_CZPZ01000023.1"/>
</dbReference>
<dbReference type="AlphaFoldDB" id="A0A0S4LHY1"/>
<dbReference type="EMBL" id="CZPZ01000023">
    <property type="protein sequence ID" value="CUS37185.1"/>
    <property type="molecule type" value="Genomic_DNA"/>
</dbReference>
<dbReference type="InterPro" id="IPR038375">
    <property type="entry name" value="NDUFAF7_sf"/>
</dbReference>
<dbReference type="SUPFAM" id="SSF53335">
    <property type="entry name" value="S-adenosyl-L-methionine-dependent methyltransferases"/>
    <property type="match status" value="1"/>
</dbReference>
<dbReference type="InterPro" id="IPR003788">
    <property type="entry name" value="NDUFAF7"/>
</dbReference>
<dbReference type="GO" id="GO:0008168">
    <property type="term" value="F:methyltransferase activity"/>
    <property type="evidence" value="ECO:0007669"/>
    <property type="project" value="UniProtKB-KW"/>
</dbReference>
<protein>
    <submittedName>
        <fullName evidence="4">Uncharacterized protein</fullName>
    </submittedName>
</protein>
<keyword evidence="2" id="KW-0808">Transferase</keyword>
<dbReference type="CDD" id="cd02440">
    <property type="entry name" value="AdoMet_MTases"/>
    <property type="match status" value="1"/>
</dbReference>
<keyword evidence="1" id="KW-0489">Methyltransferase</keyword>
<dbReference type="OrthoDB" id="9764024at2"/>
<evidence type="ECO:0000256" key="2">
    <source>
        <dbReference type="ARBA" id="ARBA00022679"/>
    </source>
</evidence>
<name>A0A0S4LHY1_9BACT</name>
<proteinExistence type="predicted"/>
<dbReference type="InterPro" id="IPR029063">
    <property type="entry name" value="SAM-dependent_MTases_sf"/>
</dbReference>
<reference evidence="5" key="1">
    <citation type="submission" date="2015-10" db="EMBL/GenBank/DDBJ databases">
        <authorList>
            <person name="Luecker S."/>
            <person name="Luecker S."/>
        </authorList>
    </citation>
    <scope>NUCLEOTIDE SEQUENCE [LARGE SCALE GENOMIC DNA]</scope>
</reference>
<dbReference type="Proteomes" id="UP000198736">
    <property type="component" value="Unassembled WGS sequence"/>
</dbReference>
<keyword evidence="5" id="KW-1185">Reference proteome</keyword>
<evidence type="ECO:0000256" key="3">
    <source>
        <dbReference type="SAM" id="MobiDB-lite"/>
    </source>
</evidence>
<organism evidence="4 5">
    <name type="scientific">Candidatus Nitrospira nitrificans</name>
    <dbReference type="NCBI Taxonomy" id="1742973"/>
    <lineage>
        <taxon>Bacteria</taxon>
        <taxon>Pseudomonadati</taxon>
        <taxon>Nitrospirota</taxon>
        <taxon>Nitrospiria</taxon>
        <taxon>Nitrospirales</taxon>
        <taxon>Nitrospiraceae</taxon>
        <taxon>Nitrospira</taxon>
    </lineage>
</organism>
<dbReference type="Gene3D" id="3.40.50.12710">
    <property type="match status" value="1"/>
</dbReference>
<feature type="region of interest" description="Disordered" evidence="3">
    <location>
        <begin position="65"/>
        <end position="88"/>
    </location>
</feature>
<sequence>MLQDADALPQLIGEYKPLDQWQIHLNQIFYGLRGDKLRSYYQTFASADFRLAHALAADYFERVTKREKTRNRQPGDSSRATPHPSPLTVLELGPGNGNLAACFLSHLQALDKEGAVYPHVRYVMVDWEESVLAGALAHPDLAVHRDHVDTHCGSVEQVEGIADGTVDRIICNELWNDLPTKLLAKHDGEVEEEYLRPNLSEALHAKIQDWSAFVRAFQEKDLITLKTFPPFLDELVWEKEYRKVEWKDMPYRKTIVEFLQSIDQEVLVPANVGAFATLKEAKRLLAPDAIGFSAFDAGTADRDVLNDPEKPCYGQFGGQYSFMINFALVDAVAKQLGLKQTTFEPQREFVGRSLNTNVITLMDLLATHPIAGPKLRPWEQDRLVLKTISALNETFESPYRHRLEFPLSAHMPPDERETLGAILRALTDHGIPDTVAYVTEEELARAQTDLEAIGYESDAIRMALSVPPSPVEYCHFACR</sequence>
<dbReference type="Pfam" id="PF02636">
    <property type="entry name" value="Methyltransf_28"/>
    <property type="match status" value="1"/>
</dbReference>
<evidence type="ECO:0000313" key="4">
    <source>
        <dbReference type="EMBL" id="CUS37185.1"/>
    </source>
</evidence>